<feature type="region of interest" description="Disordered" evidence="4">
    <location>
        <begin position="318"/>
        <end position="519"/>
    </location>
</feature>
<dbReference type="Pfam" id="PF00963">
    <property type="entry name" value="Cohesin"/>
    <property type="match status" value="2"/>
</dbReference>
<evidence type="ECO:0000256" key="2">
    <source>
        <dbReference type="ARBA" id="ARBA00022525"/>
    </source>
</evidence>
<organism evidence="7 8">
    <name type="scientific">Ruminococcus flavefaciens</name>
    <dbReference type="NCBI Taxonomy" id="1265"/>
    <lineage>
        <taxon>Bacteria</taxon>
        <taxon>Bacillati</taxon>
        <taxon>Bacillota</taxon>
        <taxon>Clostridia</taxon>
        <taxon>Eubacteriales</taxon>
        <taxon>Oscillospiraceae</taxon>
        <taxon>Ruminococcus</taxon>
    </lineage>
</organism>
<feature type="signal peptide" evidence="5">
    <location>
        <begin position="1"/>
        <end position="26"/>
    </location>
</feature>
<gene>
    <name evidence="7" type="ORF">IE37_00647</name>
</gene>
<dbReference type="InterPro" id="IPR002102">
    <property type="entry name" value="Cohesin_dom"/>
</dbReference>
<reference evidence="7 8" key="1">
    <citation type="submission" date="2018-05" db="EMBL/GenBank/DDBJ databases">
        <title>The Hungate 1000. A catalogue of reference genomes from the rumen microbiome.</title>
        <authorList>
            <person name="Kelly W."/>
        </authorList>
    </citation>
    <scope>NUCLEOTIDE SEQUENCE [LARGE SCALE GENOMIC DNA]</scope>
    <source>
        <strain evidence="7 8">SAb67</strain>
    </source>
</reference>
<evidence type="ECO:0000256" key="3">
    <source>
        <dbReference type="ARBA" id="ARBA00022737"/>
    </source>
</evidence>
<dbReference type="EMBL" id="QGDI01000002">
    <property type="protein sequence ID" value="PWJ14662.1"/>
    <property type="molecule type" value="Genomic_DNA"/>
</dbReference>
<evidence type="ECO:0000256" key="4">
    <source>
        <dbReference type="SAM" id="MobiDB-lite"/>
    </source>
</evidence>
<dbReference type="Gene3D" id="2.60.40.680">
    <property type="match status" value="2"/>
</dbReference>
<proteinExistence type="predicted"/>
<evidence type="ECO:0000259" key="6">
    <source>
        <dbReference type="PROSITE" id="PS51766"/>
    </source>
</evidence>
<keyword evidence="5" id="KW-0732">Signal</keyword>
<dbReference type="RefSeq" id="WP_181380219.1">
    <property type="nucleotide sequence ID" value="NZ_QGDI01000002.1"/>
</dbReference>
<keyword evidence="3" id="KW-0677">Repeat</keyword>
<dbReference type="Proteomes" id="UP000245720">
    <property type="component" value="Unassembled WGS sequence"/>
</dbReference>
<dbReference type="PANTHER" id="PTHR47641">
    <property type="entry name" value="PERIAXIN-LIKE"/>
    <property type="match status" value="1"/>
</dbReference>
<dbReference type="Gene3D" id="1.10.1330.10">
    <property type="entry name" value="Dockerin domain"/>
    <property type="match status" value="2"/>
</dbReference>
<feature type="chain" id="PRO_5016275170" evidence="5">
    <location>
        <begin position="27"/>
        <end position="624"/>
    </location>
</feature>
<protein>
    <submittedName>
        <fullName evidence="7">Cohesin domain-containing protein</fullName>
    </submittedName>
</protein>
<evidence type="ECO:0000256" key="1">
    <source>
        <dbReference type="ARBA" id="ARBA00004613"/>
    </source>
</evidence>
<dbReference type="InterPro" id="IPR008965">
    <property type="entry name" value="CBM2/CBM3_carb-bd_dom_sf"/>
</dbReference>
<comment type="subcellular location">
    <subcellularLocation>
        <location evidence="1">Secreted</location>
    </subcellularLocation>
</comment>
<dbReference type="CDD" id="cd14255">
    <property type="entry name" value="Dockerin_III"/>
    <property type="match status" value="1"/>
</dbReference>
<dbReference type="PROSITE" id="PS51766">
    <property type="entry name" value="DOCKERIN"/>
    <property type="match status" value="1"/>
</dbReference>
<dbReference type="GO" id="GO:0030246">
    <property type="term" value="F:carbohydrate binding"/>
    <property type="evidence" value="ECO:0007669"/>
    <property type="project" value="InterPro"/>
</dbReference>
<dbReference type="InterPro" id="IPR016134">
    <property type="entry name" value="Dockerin_dom"/>
</dbReference>
<dbReference type="GO" id="GO:0005576">
    <property type="term" value="C:extracellular region"/>
    <property type="evidence" value="ECO:0007669"/>
    <property type="project" value="UniProtKB-SubCell"/>
</dbReference>
<dbReference type="InterPro" id="IPR002105">
    <property type="entry name" value="Dockerin_1_rpt"/>
</dbReference>
<dbReference type="PANTHER" id="PTHR47641:SF10">
    <property type="entry name" value="SERINE-RICH 25 KDA ANTIGEN PROTEIN"/>
    <property type="match status" value="1"/>
</dbReference>
<sequence length="624" mass="65177">MRIQRITALFTAAALVFCCLPQRVHAAAALDFEIGRATAEAKAGETVKVPVTAKTNPGYGSGVINVNWDSDALTLTNVEFSAERAPDNGSAEIVSDGSYCLSFGDDYATENFIGTGTFFTLTFEVAASAGAGDYMIFLDQADVIDKDIKRIDVTQTAGVVSLTGDAVNPAALTMEIGSAEAALGEDTEVSVPVKAVQNPGYIVGFADLTWDPEVLTLSKIVYADKVPNAGSAAINNSGWYRIAFGNFTAAKNYAETGDMFTLVFTVNESAAAGVYEIMLGNLQVENFAEASVPATVKSGKITIAEHIATTTSTTSTTTTITTNKTTTTSTTSTTTTTNKPTTTSTTSTTTTTTTNKPTTTSTTSTTTTTTTNKPTTTSTTSTTTTTTTNKTTTSTTSTTTTTTTNKPTTTSTTSTTTTTTTNKTTTTSTTSTTTTTTTNKSTTTSTTSTTTTTTTNKPTTTSTTSTTTTTTTNKTTTTSTTSTTTTTTTTTNKPATTSTTTTTTSSTTTTTTTSNDKTTTTTVTDINETTSTTTSPVTQPDYTLGDVNNDGKINAVDASDVLAYYARISTNQEGGYTEEQKLAADVTHDGSINAVDASNILAYYAYISTTKETPMSMEEYMKKK</sequence>
<dbReference type="GO" id="GO:0000272">
    <property type="term" value="P:polysaccharide catabolic process"/>
    <property type="evidence" value="ECO:0007669"/>
    <property type="project" value="InterPro"/>
</dbReference>
<dbReference type="InterPro" id="IPR036439">
    <property type="entry name" value="Dockerin_dom_sf"/>
</dbReference>
<dbReference type="GO" id="GO:0004553">
    <property type="term" value="F:hydrolase activity, hydrolyzing O-glycosyl compounds"/>
    <property type="evidence" value="ECO:0007669"/>
    <property type="project" value="InterPro"/>
</dbReference>
<evidence type="ECO:0000256" key="5">
    <source>
        <dbReference type="SAM" id="SignalP"/>
    </source>
</evidence>
<keyword evidence="2" id="KW-0964">Secreted</keyword>
<accession>A0A315Y2D7</accession>
<evidence type="ECO:0000313" key="7">
    <source>
        <dbReference type="EMBL" id="PWJ14662.1"/>
    </source>
</evidence>
<comment type="caution">
    <text evidence="7">The sequence shown here is derived from an EMBL/GenBank/DDBJ whole genome shotgun (WGS) entry which is preliminary data.</text>
</comment>
<dbReference type="SUPFAM" id="SSF63446">
    <property type="entry name" value="Type I dockerin domain"/>
    <property type="match status" value="1"/>
</dbReference>
<dbReference type="Pfam" id="PF00404">
    <property type="entry name" value="Dockerin_1"/>
    <property type="match status" value="1"/>
</dbReference>
<dbReference type="AlphaFoldDB" id="A0A315Y2D7"/>
<feature type="domain" description="Dockerin" evidence="6">
    <location>
        <begin position="540"/>
        <end position="615"/>
    </location>
</feature>
<dbReference type="SUPFAM" id="SSF49384">
    <property type="entry name" value="Carbohydrate-binding domain"/>
    <property type="match status" value="2"/>
</dbReference>
<evidence type="ECO:0000313" key="8">
    <source>
        <dbReference type="Proteomes" id="UP000245720"/>
    </source>
</evidence>
<name>A0A315Y2D7_RUMFL</name>
<dbReference type="CDD" id="cd08548">
    <property type="entry name" value="Type_I_cohesin_like"/>
    <property type="match status" value="1"/>
</dbReference>